<organism evidence="4 5">
    <name type="scientific">Nocardia asteroides NBRC 15531</name>
    <dbReference type="NCBI Taxonomy" id="1110697"/>
    <lineage>
        <taxon>Bacteria</taxon>
        <taxon>Bacillati</taxon>
        <taxon>Actinomycetota</taxon>
        <taxon>Actinomycetes</taxon>
        <taxon>Mycobacteriales</taxon>
        <taxon>Nocardiaceae</taxon>
        <taxon>Nocardia</taxon>
    </lineage>
</organism>
<keyword evidence="5" id="KW-1185">Reference proteome</keyword>
<dbReference type="GeneID" id="91517706"/>
<dbReference type="SUPFAM" id="SSF52091">
    <property type="entry name" value="SpoIIaa-like"/>
    <property type="match status" value="1"/>
</dbReference>
<comment type="caution">
    <text evidence="4">The sequence shown here is derived from an EMBL/GenBank/DDBJ whole genome shotgun (WGS) entry which is preliminary data.</text>
</comment>
<accession>U5ELF4</accession>
<evidence type="ECO:0000256" key="2">
    <source>
        <dbReference type="RuleBase" id="RU003749"/>
    </source>
</evidence>
<name>U5ELF4_NOCAS</name>
<evidence type="ECO:0000256" key="1">
    <source>
        <dbReference type="ARBA" id="ARBA00009013"/>
    </source>
</evidence>
<comment type="similarity">
    <text evidence="1 2">Belongs to the anti-sigma-factor antagonist family.</text>
</comment>
<dbReference type="GO" id="GO:0043856">
    <property type="term" value="F:anti-sigma factor antagonist activity"/>
    <property type="evidence" value="ECO:0007669"/>
    <property type="project" value="InterPro"/>
</dbReference>
<evidence type="ECO:0000313" key="5">
    <source>
        <dbReference type="Proteomes" id="UP000017048"/>
    </source>
</evidence>
<protein>
    <recommendedName>
        <fullName evidence="2">Anti-sigma factor antagonist</fullName>
    </recommendedName>
</protein>
<evidence type="ECO:0000313" key="4">
    <source>
        <dbReference type="EMBL" id="GAD85939.1"/>
    </source>
</evidence>
<dbReference type="eggNOG" id="COG1366">
    <property type="taxonomic scope" value="Bacteria"/>
</dbReference>
<reference evidence="4 5" key="1">
    <citation type="journal article" date="2014" name="BMC Genomics">
        <title>Genome based analysis of type-I polyketide synthase and nonribosomal peptide synthetase gene clusters in seven strains of five representative Nocardia species.</title>
        <authorList>
            <person name="Komaki H."/>
            <person name="Ichikawa N."/>
            <person name="Hosoyama A."/>
            <person name="Takahashi-Nakaguchi A."/>
            <person name="Matsuzawa T."/>
            <person name="Suzuki K."/>
            <person name="Fujita N."/>
            <person name="Gonoi T."/>
        </authorList>
    </citation>
    <scope>NUCLEOTIDE SEQUENCE [LARGE SCALE GENOMIC DNA]</scope>
    <source>
        <strain evidence="4 5">NBRC 15531</strain>
    </source>
</reference>
<dbReference type="PANTHER" id="PTHR33495">
    <property type="entry name" value="ANTI-SIGMA FACTOR ANTAGONIST TM_1081-RELATED-RELATED"/>
    <property type="match status" value="1"/>
</dbReference>
<dbReference type="OrthoDB" id="4571655at2"/>
<dbReference type="InterPro" id="IPR002645">
    <property type="entry name" value="STAS_dom"/>
</dbReference>
<sequence length="153" mass="16418">MKPRSRRNELFGPVAGEPAELCERLQAELEPRAEAVILHVYGEADAYTQPRWRRVLDTALAEAGPNRRLVVDLSGIQFLGCRPILDLAERAQQGAARGVQISVFNPLPGVVDRVVGIAGLSAWLPVHATLTEALAVSSAVAPTRTVVPVPGAR</sequence>
<dbReference type="CDD" id="cd07043">
    <property type="entry name" value="STAS_anti-anti-sigma_factors"/>
    <property type="match status" value="1"/>
</dbReference>
<evidence type="ECO:0000259" key="3">
    <source>
        <dbReference type="PROSITE" id="PS50801"/>
    </source>
</evidence>
<dbReference type="Pfam" id="PF01740">
    <property type="entry name" value="STAS"/>
    <property type="match status" value="1"/>
</dbReference>
<dbReference type="EMBL" id="BAFO02000032">
    <property type="protein sequence ID" value="GAD85939.1"/>
    <property type="molecule type" value="Genomic_DNA"/>
</dbReference>
<dbReference type="InterPro" id="IPR036513">
    <property type="entry name" value="STAS_dom_sf"/>
</dbReference>
<gene>
    <name evidence="4" type="ORF">NCAST_32_04240</name>
</gene>
<dbReference type="Gene3D" id="3.30.750.24">
    <property type="entry name" value="STAS domain"/>
    <property type="match status" value="1"/>
</dbReference>
<feature type="domain" description="STAS" evidence="3">
    <location>
        <begin position="25"/>
        <end position="137"/>
    </location>
</feature>
<dbReference type="PROSITE" id="PS50801">
    <property type="entry name" value="STAS"/>
    <property type="match status" value="1"/>
</dbReference>
<dbReference type="STRING" id="1824.SAMN05444423_102679"/>
<proteinExistence type="inferred from homology"/>
<dbReference type="PANTHER" id="PTHR33495:SF2">
    <property type="entry name" value="ANTI-SIGMA FACTOR ANTAGONIST TM_1081-RELATED"/>
    <property type="match status" value="1"/>
</dbReference>
<dbReference type="NCBIfam" id="TIGR00377">
    <property type="entry name" value="ant_ant_sig"/>
    <property type="match status" value="1"/>
</dbReference>
<dbReference type="Proteomes" id="UP000017048">
    <property type="component" value="Unassembled WGS sequence"/>
</dbReference>
<dbReference type="AlphaFoldDB" id="U5ELF4"/>
<dbReference type="InterPro" id="IPR003658">
    <property type="entry name" value="Anti-sigma_ant"/>
</dbReference>
<dbReference type="RefSeq" id="WP_019047286.1">
    <property type="nucleotide sequence ID" value="NZ_BAFO02000032.1"/>
</dbReference>